<dbReference type="InterPro" id="IPR023577">
    <property type="entry name" value="CYTH_domain"/>
</dbReference>
<dbReference type="RefSeq" id="WP_386764543.1">
    <property type="nucleotide sequence ID" value="NZ_JBHSTI010000008.1"/>
</dbReference>
<evidence type="ECO:0000259" key="1">
    <source>
        <dbReference type="PROSITE" id="PS51707"/>
    </source>
</evidence>
<evidence type="ECO:0000313" key="2">
    <source>
        <dbReference type="EMBL" id="MFC6237332.1"/>
    </source>
</evidence>
<proteinExistence type="predicted"/>
<name>A0ABW1SY35_9ACTN</name>
<evidence type="ECO:0000313" key="3">
    <source>
        <dbReference type="Proteomes" id="UP001596138"/>
    </source>
</evidence>
<protein>
    <submittedName>
        <fullName evidence="2">CYTH domain-containing protein</fullName>
    </submittedName>
</protein>
<dbReference type="EMBL" id="JBHSTI010000008">
    <property type="protein sequence ID" value="MFC6237332.1"/>
    <property type="molecule type" value="Genomic_DNA"/>
</dbReference>
<dbReference type="Gene3D" id="2.40.320.10">
    <property type="entry name" value="Hypothetical Protein Pfu-838710-001"/>
    <property type="match status" value="1"/>
</dbReference>
<dbReference type="InterPro" id="IPR033469">
    <property type="entry name" value="CYTH-like_dom_sf"/>
</dbReference>
<sequence>MAEVPYEIERKFLLADPDVAALDAAASSVSHIVQTYLATDDGSAERVRRRLVRDDGGERLQLTTTRKVGVSAGVVEEYERELTEAEYDDLLRRGDPARHPVVKTRWVVPYAGRTIEVDHLESPRTLWLLEVELPGTDDMGAAIDFPPWLTITAEVTGDDRYSNKNLALPEDPIG</sequence>
<organism evidence="2 3">
    <name type="scientific">Longivirga aurantiaca</name>
    <dbReference type="NCBI Taxonomy" id="1837743"/>
    <lineage>
        <taxon>Bacteria</taxon>
        <taxon>Bacillati</taxon>
        <taxon>Actinomycetota</taxon>
        <taxon>Actinomycetes</taxon>
        <taxon>Sporichthyales</taxon>
        <taxon>Sporichthyaceae</taxon>
        <taxon>Longivirga</taxon>
    </lineage>
</organism>
<dbReference type="PANTHER" id="PTHR40114">
    <property type="entry name" value="SLR0698 PROTEIN"/>
    <property type="match status" value="1"/>
</dbReference>
<dbReference type="Pfam" id="PF01928">
    <property type="entry name" value="CYTH"/>
    <property type="match status" value="1"/>
</dbReference>
<dbReference type="SUPFAM" id="SSF55154">
    <property type="entry name" value="CYTH-like phosphatases"/>
    <property type="match status" value="1"/>
</dbReference>
<dbReference type="InterPro" id="IPR012042">
    <property type="entry name" value="NeuTTM/CthTTM-like"/>
</dbReference>
<dbReference type="SMART" id="SM01118">
    <property type="entry name" value="CYTH"/>
    <property type="match status" value="1"/>
</dbReference>
<reference evidence="3" key="1">
    <citation type="journal article" date="2019" name="Int. J. Syst. Evol. Microbiol.">
        <title>The Global Catalogue of Microorganisms (GCM) 10K type strain sequencing project: providing services to taxonomists for standard genome sequencing and annotation.</title>
        <authorList>
            <consortium name="The Broad Institute Genomics Platform"/>
            <consortium name="The Broad Institute Genome Sequencing Center for Infectious Disease"/>
            <person name="Wu L."/>
            <person name="Ma J."/>
        </authorList>
    </citation>
    <scope>NUCLEOTIDE SEQUENCE [LARGE SCALE GENOMIC DNA]</scope>
    <source>
        <strain evidence="3">CGMCC 4.7317</strain>
    </source>
</reference>
<dbReference type="Proteomes" id="UP001596138">
    <property type="component" value="Unassembled WGS sequence"/>
</dbReference>
<dbReference type="PIRSF" id="PIRSF016487">
    <property type="entry name" value="CYTH_UCP016487"/>
    <property type="match status" value="1"/>
</dbReference>
<comment type="caution">
    <text evidence="2">The sequence shown here is derived from an EMBL/GenBank/DDBJ whole genome shotgun (WGS) entry which is preliminary data.</text>
</comment>
<feature type="domain" description="CYTH" evidence="1">
    <location>
        <begin position="5"/>
        <end position="168"/>
    </location>
</feature>
<gene>
    <name evidence="2" type="ORF">ACFQGU_05555</name>
</gene>
<dbReference type="PROSITE" id="PS51707">
    <property type="entry name" value="CYTH"/>
    <property type="match status" value="1"/>
</dbReference>
<accession>A0ABW1SY35</accession>
<dbReference type="PANTHER" id="PTHR40114:SF1">
    <property type="entry name" value="SLR0698 PROTEIN"/>
    <property type="match status" value="1"/>
</dbReference>
<keyword evidence="3" id="KW-1185">Reference proteome</keyword>